<dbReference type="Gene3D" id="3.30.50.10">
    <property type="entry name" value="Erythroid Transcription Factor GATA-1, subunit A"/>
    <property type="match status" value="1"/>
</dbReference>
<dbReference type="EMBL" id="GGYP01003507">
    <property type="protein sequence ID" value="MDE48278.1"/>
    <property type="molecule type" value="Transcribed_RNA"/>
</dbReference>
<feature type="compositionally biased region" description="Basic and acidic residues" evidence="17">
    <location>
        <begin position="102"/>
        <end position="114"/>
    </location>
</feature>
<dbReference type="InterPro" id="IPR001628">
    <property type="entry name" value="Znf_hrmn_rcpt"/>
</dbReference>
<gene>
    <name evidence="20" type="primary">EcR</name>
    <name evidence="20" type="ORF">g.8952</name>
</gene>
<dbReference type="Gene3D" id="1.10.565.10">
    <property type="entry name" value="Retinoid X Receptor"/>
    <property type="match status" value="1"/>
</dbReference>
<dbReference type="InterPro" id="IPR000536">
    <property type="entry name" value="Nucl_hrmn_rcpt_lig-bd"/>
</dbReference>
<keyword evidence="5 16" id="KW-0863">Zinc-finger</keyword>
<dbReference type="Pfam" id="PF00104">
    <property type="entry name" value="Hormone_recep"/>
    <property type="match status" value="1"/>
</dbReference>
<feature type="domain" description="Nuclear receptor" evidence="18">
    <location>
        <begin position="19"/>
        <end position="94"/>
    </location>
</feature>
<evidence type="ECO:0000259" key="18">
    <source>
        <dbReference type="PROSITE" id="PS51030"/>
    </source>
</evidence>
<feature type="compositionally biased region" description="Polar residues" evidence="17">
    <location>
        <begin position="282"/>
        <end position="301"/>
    </location>
</feature>
<evidence type="ECO:0000256" key="4">
    <source>
        <dbReference type="ARBA" id="ARBA00022723"/>
    </source>
</evidence>
<dbReference type="PANTHER" id="PTHR24082">
    <property type="entry name" value="NUCLEAR HORMONE RECEPTOR"/>
    <property type="match status" value="1"/>
</dbReference>
<evidence type="ECO:0000256" key="9">
    <source>
        <dbReference type="ARBA" id="ARBA00023163"/>
    </source>
</evidence>
<evidence type="ECO:0000256" key="8">
    <source>
        <dbReference type="ARBA" id="ARBA00023125"/>
    </source>
</evidence>
<dbReference type="GO" id="GO:0008270">
    <property type="term" value="F:zinc ion binding"/>
    <property type="evidence" value="ECO:0007669"/>
    <property type="project" value="UniProtKB-KW"/>
</dbReference>
<feature type="region of interest" description="Disordered" evidence="17">
    <location>
        <begin position="215"/>
        <end position="301"/>
    </location>
</feature>
<dbReference type="SMART" id="SM00399">
    <property type="entry name" value="ZnF_C4"/>
    <property type="match status" value="1"/>
</dbReference>
<feature type="region of interest" description="Disordered" evidence="17">
    <location>
        <begin position="340"/>
        <end position="365"/>
    </location>
</feature>
<keyword evidence="11 16" id="KW-0539">Nucleus</keyword>
<accession>A0A6G1SCZ7</accession>
<dbReference type="GO" id="GO:0000122">
    <property type="term" value="P:negative regulation of transcription by RNA polymerase II"/>
    <property type="evidence" value="ECO:0007669"/>
    <property type="project" value="TreeGrafter"/>
</dbReference>
<feature type="compositionally biased region" description="Polar residues" evidence="17">
    <location>
        <begin position="240"/>
        <end position="256"/>
    </location>
</feature>
<dbReference type="SMART" id="SM00430">
    <property type="entry name" value="HOLI"/>
    <property type="match status" value="1"/>
</dbReference>
<dbReference type="CDD" id="cd07161">
    <property type="entry name" value="NR_DBD_EcR"/>
    <property type="match status" value="1"/>
</dbReference>
<dbReference type="GO" id="GO:0004879">
    <property type="term" value="F:nuclear receptor activity"/>
    <property type="evidence" value="ECO:0007669"/>
    <property type="project" value="TreeGrafter"/>
</dbReference>
<evidence type="ECO:0000256" key="13">
    <source>
        <dbReference type="ARBA" id="ARBA00030794"/>
    </source>
</evidence>
<evidence type="ECO:0000256" key="3">
    <source>
        <dbReference type="ARBA" id="ARBA00022052"/>
    </source>
</evidence>
<protein>
    <recommendedName>
        <fullName evidence="3">Ecdysone receptor</fullName>
    </recommendedName>
    <alternativeName>
        <fullName evidence="12">20-hydroxy-ecdysone receptor</fullName>
    </alternativeName>
    <alternativeName>
        <fullName evidence="13">EcRH</fullName>
    </alternativeName>
    <alternativeName>
        <fullName evidence="14">Ecdysteroid receptor</fullName>
    </alternativeName>
    <alternativeName>
        <fullName evidence="15">Nuclear receptor subfamily 1 group H member 1</fullName>
    </alternativeName>
</protein>
<dbReference type="PRINTS" id="PR00047">
    <property type="entry name" value="STROIDFINGER"/>
</dbReference>
<evidence type="ECO:0000256" key="5">
    <source>
        <dbReference type="ARBA" id="ARBA00022771"/>
    </source>
</evidence>
<feature type="compositionally biased region" description="Low complexity" evidence="17">
    <location>
        <begin position="151"/>
        <end position="167"/>
    </location>
</feature>
<dbReference type="PANTHER" id="PTHR24082:SF507">
    <property type="entry name" value="BILE ACID RECEPTOR-RELATED"/>
    <property type="match status" value="1"/>
</dbReference>
<dbReference type="PRINTS" id="PR00398">
    <property type="entry name" value="STRDHORMONER"/>
</dbReference>
<keyword evidence="7 16" id="KW-0805">Transcription regulation</keyword>
<dbReference type="AlphaFoldDB" id="A0A6G1SCZ7"/>
<keyword evidence="9 16" id="KW-0804">Transcription</keyword>
<evidence type="ECO:0000256" key="7">
    <source>
        <dbReference type="ARBA" id="ARBA00023015"/>
    </source>
</evidence>
<dbReference type="GO" id="GO:0090575">
    <property type="term" value="C:RNA polymerase II transcription regulator complex"/>
    <property type="evidence" value="ECO:0007669"/>
    <property type="project" value="TreeGrafter"/>
</dbReference>
<evidence type="ECO:0000259" key="19">
    <source>
        <dbReference type="PROSITE" id="PS51843"/>
    </source>
</evidence>
<dbReference type="GO" id="GO:0000978">
    <property type="term" value="F:RNA polymerase II cis-regulatory region sequence-specific DNA binding"/>
    <property type="evidence" value="ECO:0007669"/>
    <property type="project" value="TreeGrafter"/>
</dbReference>
<evidence type="ECO:0000256" key="6">
    <source>
        <dbReference type="ARBA" id="ARBA00022833"/>
    </source>
</evidence>
<dbReference type="PROSITE" id="PS51843">
    <property type="entry name" value="NR_LBD"/>
    <property type="match status" value="1"/>
</dbReference>
<dbReference type="GO" id="GO:0030154">
    <property type="term" value="P:cell differentiation"/>
    <property type="evidence" value="ECO:0007669"/>
    <property type="project" value="TreeGrafter"/>
</dbReference>
<evidence type="ECO:0000256" key="11">
    <source>
        <dbReference type="ARBA" id="ARBA00023242"/>
    </source>
</evidence>
<organism evidence="20">
    <name type="scientific">Aceria tosichella</name>
    <name type="common">wheat curl mite</name>
    <dbReference type="NCBI Taxonomy" id="561515"/>
    <lineage>
        <taxon>Eukaryota</taxon>
        <taxon>Metazoa</taxon>
        <taxon>Ecdysozoa</taxon>
        <taxon>Arthropoda</taxon>
        <taxon>Chelicerata</taxon>
        <taxon>Arachnida</taxon>
        <taxon>Acari</taxon>
        <taxon>Acariformes</taxon>
        <taxon>Trombidiformes</taxon>
        <taxon>Prostigmata</taxon>
        <taxon>Eupodina</taxon>
        <taxon>Eriophyoidea</taxon>
        <taxon>Eriophyidae</taxon>
        <taxon>Eriophyinae</taxon>
        <taxon>Aceriini</taxon>
        <taxon>Aceria</taxon>
    </lineage>
</organism>
<evidence type="ECO:0000313" key="20">
    <source>
        <dbReference type="EMBL" id="MDE48278.1"/>
    </source>
</evidence>
<keyword evidence="8 16" id="KW-0238">DNA-binding</keyword>
<keyword evidence="10 16" id="KW-0675">Receptor</keyword>
<comment type="subcellular location">
    <subcellularLocation>
        <location evidence="1 16">Nucleus</location>
    </subcellularLocation>
</comment>
<feature type="region of interest" description="Disordered" evidence="17">
    <location>
        <begin position="102"/>
        <end position="200"/>
    </location>
</feature>
<dbReference type="InterPro" id="IPR035500">
    <property type="entry name" value="NHR-like_dom_sf"/>
</dbReference>
<evidence type="ECO:0000256" key="16">
    <source>
        <dbReference type="RuleBase" id="RU004334"/>
    </source>
</evidence>
<evidence type="ECO:0000256" key="15">
    <source>
        <dbReference type="ARBA" id="ARBA00033286"/>
    </source>
</evidence>
<evidence type="ECO:0000256" key="17">
    <source>
        <dbReference type="SAM" id="MobiDB-lite"/>
    </source>
</evidence>
<keyword evidence="4 16" id="KW-0479">Metal-binding</keyword>
<proteinExistence type="inferred from homology"/>
<dbReference type="SUPFAM" id="SSF57716">
    <property type="entry name" value="Glucocorticoid receptor-like (DNA-binding domain)"/>
    <property type="match status" value="1"/>
</dbReference>
<evidence type="ECO:0000256" key="12">
    <source>
        <dbReference type="ARBA" id="ARBA00029963"/>
    </source>
</evidence>
<dbReference type="FunFam" id="3.30.50.10:FF:000031">
    <property type="entry name" value="Ecdysone receptor A1"/>
    <property type="match status" value="1"/>
</dbReference>
<feature type="compositionally biased region" description="Polar residues" evidence="17">
    <location>
        <begin position="115"/>
        <end position="150"/>
    </location>
</feature>
<dbReference type="InterPro" id="IPR001723">
    <property type="entry name" value="Nuclear_hrmn_rcpt"/>
</dbReference>
<evidence type="ECO:0000256" key="1">
    <source>
        <dbReference type="ARBA" id="ARBA00004123"/>
    </source>
</evidence>
<dbReference type="FunFam" id="1.10.565.10:FF:000030">
    <property type="entry name" value="Ecdysone receptor (Isoform A)"/>
    <property type="match status" value="1"/>
</dbReference>
<feature type="compositionally biased region" description="Polar residues" evidence="17">
    <location>
        <begin position="340"/>
        <end position="357"/>
    </location>
</feature>
<dbReference type="SUPFAM" id="SSF48508">
    <property type="entry name" value="Nuclear receptor ligand-binding domain"/>
    <property type="match status" value="1"/>
</dbReference>
<dbReference type="Pfam" id="PF00105">
    <property type="entry name" value="zf-C4"/>
    <property type="match status" value="1"/>
</dbReference>
<evidence type="ECO:0000256" key="10">
    <source>
        <dbReference type="ARBA" id="ARBA00023170"/>
    </source>
</evidence>
<comment type="similarity">
    <text evidence="2">Belongs to the nuclear hormone receptor family. NR1 subfamily.</text>
</comment>
<feature type="compositionally biased region" description="Low complexity" evidence="17">
    <location>
        <begin position="177"/>
        <end position="200"/>
    </location>
</feature>
<evidence type="ECO:0000256" key="14">
    <source>
        <dbReference type="ARBA" id="ARBA00033003"/>
    </source>
</evidence>
<sequence>MVRYLKHYTTAMANQTQQDELCLICSDRASGFHYGQLSCEGCKGFFRRSITKNVTYECKYGGNCEIDMYMRRKCQACRLKKCKAVGMRQECVVPESQCQIKRESKRAQKDKDKPNSTTRDAPNGTSNIGPIRTSTTVPMHSPYPQQTNIAGQQTTTTPLPTNGGLNLIGHQTHATIPTSHQQSTSTPSSTHHTQNHHSNSNGTLAALYQSVPPQLVGHSPQAHVTGFSTANNSHHQQQQAPATVTAPSSSIAPQPTQSSYLHHHHNHQAHQLPSHQNHHLNGVSSASLTPVSASGSSTTIADQVPPQTQLSIDSNFHQVQVPHHQGLISHGVQLANNNHQIAPTQTPSSHGSLNGQFTPTGLPHSSPPTLLPTSAGGLATDTSLVPNNRLAALQQQTQPTSLSPLSGHNTPINDRLGFMNNNMLVNQDLTIEQSMRARANKILSERINTINTLILYQEEYDTPKEEDLRSIAPYDDSRSDREFKHITEMTILTVKLVVEFAKKAPFFDELTREDQITLLKAGASEIMMLRSTRKYDIKTDSILFANNQPFTRENYRRAHIGDIADAMFNFCRSTVILRLDPAEYALITALIIFSERQNLREPEKVESIQEYYMELMQAYVESREQAEKCKFARLLALLPELRALNVVNSDVCFSLRVKNHHLPEFLAEIWDVNQERQENDDQR</sequence>
<dbReference type="InterPro" id="IPR050234">
    <property type="entry name" value="Nuclear_hormone_rcpt_NR1"/>
</dbReference>
<feature type="domain" description="NR LBD" evidence="19">
    <location>
        <begin position="445"/>
        <end position="674"/>
    </location>
</feature>
<dbReference type="InterPro" id="IPR013088">
    <property type="entry name" value="Znf_NHR/GATA"/>
</dbReference>
<dbReference type="PROSITE" id="PS51030">
    <property type="entry name" value="NUCLEAR_REC_DBD_2"/>
    <property type="match status" value="1"/>
</dbReference>
<dbReference type="PROSITE" id="PS00031">
    <property type="entry name" value="NUCLEAR_REC_DBD_1"/>
    <property type="match status" value="1"/>
</dbReference>
<dbReference type="GO" id="GO:0045944">
    <property type="term" value="P:positive regulation of transcription by RNA polymerase II"/>
    <property type="evidence" value="ECO:0007669"/>
    <property type="project" value="TreeGrafter"/>
</dbReference>
<name>A0A6G1SCZ7_9ACAR</name>
<keyword evidence="6 16" id="KW-0862">Zinc</keyword>
<reference evidence="20" key="1">
    <citation type="submission" date="2018-10" db="EMBL/GenBank/DDBJ databases">
        <title>Transcriptome assembly of Aceria tosichella (Wheat curl mite) Type 2.</title>
        <authorList>
            <person name="Scully E.D."/>
            <person name="Geib S.M."/>
            <person name="Palmer N.A."/>
            <person name="Gupta A.K."/>
            <person name="Sarath G."/>
            <person name="Tatineni S."/>
        </authorList>
    </citation>
    <scope>NUCLEOTIDE SEQUENCE</scope>
    <source>
        <strain evidence="20">LincolnNE</strain>
    </source>
</reference>
<evidence type="ECO:0000256" key="2">
    <source>
        <dbReference type="ARBA" id="ARBA00008092"/>
    </source>
</evidence>